<dbReference type="InterPro" id="IPR011990">
    <property type="entry name" value="TPR-like_helical_dom_sf"/>
</dbReference>
<accession>A0A518D3C1</accession>
<dbReference type="PANTHER" id="PTHR45586:SF1">
    <property type="entry name" value="LIPOPOLYSACCHARIDE ASSEMBLY PROTEIN B"/>
    <property type="match status" value="1"/>
</dbReference>
<reference evidence="5 6" key="1">
    <citation type="submission" date="2019-02" db="EMBL/GenBank/DDBJ databases">
        <title>Deep-cultivation of Planctomycetes and their phenomic and genomic characterization uncovers novel biology.</title>
        <authorList>
            <person name="Wiegand S."/>
            <person name="Jogler M."/>
            <person name="Boedeker C."/>
            <person name="Pinto D."/>
            <person name="Vollmers J."/>
            <person name="Rivas-Marin E."/>
            <person name="Kohn T."/>
            <person name="Peeters S.H."/>
            <person name="Heuer A."/>
            <person name="Rast P."/>
            <person name="Oberbeckmann S."/>
            <person name="Bunk B."/>
            <person name="Jeske O."/>
            <person name="Meyerdierks A."/>
            <person name="Storesund J.E."/>
            <person name="Kallscheuer N."/>
            <person name="Luecker S."/>
            <person name="Lage O.M."/>
            <person name="Pohl T."/>
            <person name="Merkel B.J."/>
            <person name="Hornburger P."/>
            <person name="Mueller R.-W."/>
            <person name="Bruemmer F."/>
            <person name="Labrenz M."/>
            <person name="Spormann A.M."/>
            <person name="Op den Camp H."/>
            <person name="Overmann J."/>
            <person name="Amann R."/>
            <person name="Jetten M.S.M."/>
            <person name="Mascher T."/>
            <person name="Medema M.H."/>
            <person name="Devos D.P."/>
            <person name="Kaster A.-K."/>
            <person name="Ovreas L."/>
            <person name="Rohde M."/>
            <person name="Galperin M.Y."/>
            <person name="Jogler C."/>
        </authorList>
    </citation>
    <scope>NUCLEOTIDE SEQUENCE [LARGE SCALE GENOMIC DNA]</scope>
    <source>
        <strain evidence="5 6">Pla163</strain>
    </source>
</reference>
<keyword evidence="4" id="KW-0732">Signal</keyword>
<feature type="region of interest" description="Disordered" evidence="3">
    <location>
        <begin position="803"/>
        <end position="846"/>
    </location>
</feature>
<evidence type="ECO:0000256" key="1">
    <source>
        <dbReference type="ARBA" id="ARBA00022737"/>
    </source>
</evidence>
<evidence type="ECO:0000313" key="6">
    <source>
        <dbReference type="Proteomes" id="UP000319342"/>
    </source>
</evidence>
<evidence type="ECO:0000256" key="2">
    <source>
        <dbReference type="ARBA" id="ARBA00022803"/>
    </source>
</evidence>
<dbReference type="Pfam" id="PF13432">
    <property type="entry name" value="TPR_16"/>
    <property type="match status" value="5"/>
</dbReference>
<evidence type="ECO:0000256" key="4">
    <source>
        <dbReference type="SAM" id="SignalP"/>
    </source>
</evidence>
<name>A0A518D3C1_9BACT</name>
<keyword evidence="6" id="KW-1185">Reference proteome</keyword>
<dbReference type="OrthoDB" id="275274at2"/>
<feature type="compositionally biased region" description="Gly residues" evidence="3">
    <location>
        <begin position="833"/>
        <end position="842"/>
    </location>
</feature>
<evidence type="ECO:0000313" key="5">
    <source>
        <dbReference type="EMBL" id="QDU85959.1"/>
    </source>
</evidence>
<dbReference type="Pfam" id="PF13174">
    <property type="entry name" value="TPR_6"/>
    <property type="match status" value="3"/>
</dbReference>
<feature type="signal peptide" evidence="4">
    <location>
        <begin position="1"/>
        <end position="29"/>
    </location>
</feature>
<dbReference type="AlphaFoldDB" id="A0A518D3C1"/>
<dbReference type="SUPFAM" id="SSF48452">
    <property type="entry name" value="TPR-like"/>
    <property type="match status" value="5"/>
</dbReference>
<dbReference type="EMBL" id="CP036290">
    <property type="protein sequence ID" value="QDU85959.1"/>
    <property type="molecule type" value="Genomic_DNA"/>
</dbReference>
<sequence precursor="true">MSGRPAPFVATVVAALAVTAVAPSSLLTAAPLEPTFEAQTVVAGPLVGTQRTAPLVPATPAPATRTFDDADDAAQYIAGLADKGLDDLVVKEGRAFLKQHGTHARATLVRYLVGDVLFERDDFAGARPLFAAVAEANGFERRREARFRLGQCALELGDASAAIAALEACLADDPDYLVAPATFLLGEARFAADDVTGAEAAYWAVMQLDAPGTYAFDAACAMCWTAKARGAHDQAAQRVEACIAAADEGEPRLPELWLLLGETRYTLGQHAAALAAFGAVAAGEQRAAAERGTAFALVALGRDAEAAERFEAIATTAPTDPFANEARVRAAAAHVRSGAFDRALQMADSVPQAARSAELHYWRGRALAGLGRHADALESLDRAAASKPSTDLAATITSARADALYALGRTDEAARVYEASGGDYALHAAAVARANAGDFTEAARLARELFERFPDSAYGTATRFVLGEAAFQSGDLDTARAAFAAVTVASGASPEDARRARSRTAWCDFRAGRFDAAESAFEALSKAASVDELSREALFMSARAAEELAATLDGSRATEPRRRAVARYERFVDSFAAANERPEGLLRLARLVEGEAGERRLAQLAQDHAQHELAPDALLELAERRSARGDLAGAKVAYGALAELAPKGPHALHALLSAAWCANQLGAHDDARTTLRALLKRSDLDAERRASAHELLAFVEAARGDGRASEAAVEALAKDGVEATRVLAAARRAAAALTAAGEPARAAALMDGVAAIDASAVDVVRAASVEAVFARLDASALEQDKARRTRLVDEAERTVRTLAAAHDRAADASSGDGSADAKGRESGTATRPAGGGGRGGSNGAANEAATATAPLTPLDPNLAEAAFFVGESRYAAGLDAQALELYDLAARTTGTTRERALYKGGFTALRLEDWPGVDARFGAFAAEFGKSPLLGEVLFLLGEARYRTGDDAGAIEALALMRTRFAQHELATKARFRLGLAQSRAGLHADAARTLADLVRTAPDFDARAEAELWRGRSLAALGDGRAARAAFAAVLERDKGLLSARARLELGALSLAANDLDDALSQFLKVAVLYEACDEVADALVRAGGVLERQGETSAALAQYREVVKDHADSPFASAAKGRIAALEGAGG</sequence>
<evidence type="ECO:0000256" key="3">
    <source>
        <dbReference type="SAM" id="MobiDB-lite"/>
    </source>
</evidence>
<dbReference type="RefSeq" id="WP_145190304.1">
    <property type="nucleotide sequence ID" value="NZ_CP036290.1"/>
</dbReference>
<dbReference type="Proteomes" id="UP000319342">
    <property type="component" value="Chromosome"/>
</dbReference>
<feature type="chain" id="PRO_5021830623" evidence="4">
    <location>
        <begin position="30"/>
        <end position="1133"/>
    </location>
</feature>
<dbReference type="SMART" id="SM00028">
    <property type="entry name" value="TPR"/>
    <property type="match status" value="8"/>
</dbReference>
<dbReference type="Gene3D" id="1.25.40.10">
    <property type="entry name" value="Tetratricopeptide repeat domain"/>
    <property type="match status" value="9"/>
</dbReference>
<dbReference type="PANTHER" id="PTHR45586">
    <property type="entry name" value="TPR REPEAT-CONTAINING PROTEIN PA4667"/>
    <property type="match status" value="1"/>
</dbReference>
<keyword evidence="2" id="KW-0802">TPR repeat</keyword>
<proteinExistence type="predicted"/>
<keyword evidence="1" id="KW-0677">Repeat</keyword>
<dbReference type="InterPro" id="IPR051012">
    <property type="entry name" value="CellSynth/LPSAsmb/PSIAsmb"/>
</dbReference>
<gene>
    <name evidence="5" type="ORF">Pla163_31060</name>
</gene>
<dbReference type="InterPro" id="IPR019734">
    <property type="entry name" value="TPR_rpt"/>
</dbReference>
<protein>
    <submittedName>
        <fullName evidence="5">Tol-pal system protein YbgF</fullName>
    </submittedName>
</protein>
<organism evidence="5 6">
    <name type="scientific">Rohdeia mirabilis</name>
    <dbReference type="NCBI Taxonomy" id="2528008"/>
    <lineage>
        <taxon>Bacteria</taxon>
        <taxon>Pseudomonadati</taxon>
        <taxon>Planctomycetota</taxon>
        <taxon>Planctomycetia</taxon>
        <taxon>Planctomycetia incertae sedis</taxon>
        <taxon>Rohdeia</taxon>
    </lineage>
</organism>